<dbReference type="SUPFAM" id="SSF46946">
    <property type="entry name" value="S13-like H2TH domain"/>
    <property type="match status" value="1"/>
</dbReference>
<sequence length="172" mass="18435">MPREEALGPGPTDPPLTAEYLKLKLGKWKKAIKETLHDQTVVAGVGNIHSDKMLSVAGVCPGAGRDALSDADWGRLANAIPKVVLWGDADQMTPEEHLRGKAHQNAAHLPVYGRDGQPCPTCGDALCRKAIGSRSSTYCPNCQKAYQVGSVFCGQKSKRHSGLFNATVFIVL</sequence>
<comment type="caution">
    <text evidence="7">The sequence shown here is derived from an EMBL/GenBank/DDBJ whole genome shotgun (WGS) entry which is preliminary data.</text>
</comment>
<dbReference type="InterPro" id="IPR000214">
    <property type="entry name" value="Znf_DNA_glyclase/AP_lyase"/>
</dbReference>
<dbReference type="Proteomes" id="UP001205063">
    <property type="component" value="Unassembled WGS sequence"/>
</dbReference>
<dbReference type="Gene3D" id="1.10.8.50">
    <property type="match status" value="1"/>
</dbReference>
<dbReference type="GO" id="GO:0140078">
    <property type="term" value="F:class I DNA-(apurinic or apyrimidinic site) endonuclease activity"/>
    <property type="evidence" value="ECO:0007669"/>
    <property type="project" value="UniProtKB-EC"/>
</dbReference>
<evidence type="ECO:0000313" key="7">
    <source>
        <dbReference type="EMBL" id="MCQ4949705.1"/>
    </source>
</evidence>
<evidence type="ECO:0000256" key="2">
    <source>
        <dbReference type="ARBA" id="ARBA00022771"/>
    </source>
</evidence>
<evidence type="ECO:0000313" key="8">
    <source>
        <dbReference type="Proteomes" id="UP001205063"/>
    </source>
</evidence>
<keyword evidence="2 5" id="KW-0863">Zinc-finger</keyword>
<comment type="catalytic activity">
    <reaction evidence="4">
        <text>2'-deoxyribonucleotide-(2'-deoxyribose 5'-phosphate)-2'-deoxyribonucleotide-DNA = a 3'-end 2'-deoxyribonucleotide-(2,3-dehydro-2,3-deoxyribose 5'-phosphate)-DNA + a 5'-end 5'-phospho-2'-deoxyribonucleoside-DNA + H(+)</text>
        <dbReference type="Rhea" id="RHEA:66592"/>
        <dbReference type="Rhea" id="RHEA-COMP:13180"/>
        <dbReference type="Rhea" id="RHEA-COMP:16897"/>
        <dbReference type="Rhea" id="RHEA-COMP:17067"/>
        <dbReference type="ChEBI" id="CHEBI:15378"/>
        <dbReference type="ChEBI" id="CHEBI:136412"/>
        <dbReference type="ChEBI" id="CHEBI:157695"/>
        <dbReference type="ChEBI" id="CHEBI:167181"/>
        <dbReference type="EC" id="4.2.99.18"/>
    </reaction>
</comment>
<evidence type="ECO:0000256" key="4">
    <source>
        <dbReference type="ARBA" id="ARBA00044632"/>
    </source>
</evidence>
<dbReference type="PANTHER" id="PTHR22993:SF9">
    <property type="entry name" value="FORMAMIDOPYRIMIDINE-DNA GLYCOSYLASE"/>
    <property type="match status" value="1"/>
</dbReference>
<evidence type="ECO:0000256" key="5">
    <source>
        <dbReference type="PROSITE-ProRule" id="PRU00391"/>
    </source>
</evidence>
<dbReference type="SUPFAM" id="SSF57716">
    <property type="entry name" value="Glucocorticoid receptor-like (DNA-binding domain)"/>
    <property type="match status" value="1"/>
</dbReference>
<name>A0AAW5KEE7_9FIRM</name>
<dbReference type="InterPro" id="IPR010979">
    <property type="entry name" value="Ribosomal_uS13-like_H2TH"/>
</dbReference>
<evidence type="ECO:0000256" key="1">
    <source>
        <dbReference type="ARBA" id="ARBA00022723"/>
    </source>
</evidence>
<keyword evidence="3" id="KW-0862">Zinc</keyword>
<dbReference type="GO" id="GO:0008270">
    <property type="term" value="F:zinc ion binding"/>
    <property type="evidence" value="ECO:0007669"/>
    <property type="project" value="UniProtKB-KW"/>
</dbReference>
<organism evidence="7 8">
    <name type="scientific">Bittarella massiliensis</name>
    <name type="common">ex Durand et al. 2017</name>
    <dbReference type="NCBI Taxonomy" id="1720313"/>
    <lineage>
        <taxon>Bacteria</taxon>
        <taxon>Bacillati</taxon>
        <taxon>Bacillota</taxon>
        <taxon>Clostridia</taxon>
        <taxon>Eubacteriales</taxon>
        <taxon>Oscillospiraceae</taxon>
        <taxon>Bittarella (ex Durand et al. 2017)</taxon>
    </lineage>
</organism>
<dbReference type="SMART" id="SM01232">
    <property type="entry name" value="H2TH"/>
    <property type="match status" value="1"/>
</dbReference>
<dbReference type="AlphaFoldDB" id="A0AAW5KEE7"/>
<dbReference type="Pfam" id="PF06831">
    <property type="entry name" value="H2TH"/>
    <property type="match status" value="1"/>
</dbReference>
<keyword evidence="1" id="KW-0479">Metal-binding</keyword>
<protein>
    <recommendedName>
        <fullName evidence="6">FPG-type domain-containing protein</fullName>
    </recommendedName>
</protein>
<dbReference type="GO" id="GO:0003684">
    <property type="term" value="F:damaged DNA binding"/>
    <property type="evidence" value="ECO:0007669"/>
    <property type="project" value="InterPro"/>
</dbReference>
<dbReference type="InterPro" id="IPR010663">
    <property type="entry name" value="Znf_FPG/IleRS"/>
</dbReference>
<dbReference type="EMBL" id="JANGAB010000004">
    <property type="protein sequence ID" value="MCQ4949705.1"/>
    <property type="molecule type" value="Genomic_DNA"/>
</dbReference>
<proteinExistence type="predicted"/>
<dbReference type="GO" id="GO:0034039">
    <property type="term" value="F:8-oxo-7,8-dihydroguanine DNA N-glycosylase activity"/>
    <property type="evidence" value="ECO:0007669"/>
    <property type="project" value="TreeGrafter"/>
</dbReference>
<evidence type="ECO:0000256" key="3">
    <source>
        <dbReference type="ARBA" id="ARBA00022833"/>
    </source>
</evidence>
<dbReference type="RefSeq" id="WP_256136206.1">
    <property type="nucleotide sequence ID" value="NZ_JANGAB010000004.1"/>
</dbReference>
<evidence type="ECO:0000259" key="6">
    <source>
        <dbReference type="PROSITE" id="PS51066"/>
    </source>
</evidence>
<dbReference type="InterPro" id="IPR015886">
    <property type="entry name" value="H2TH_FPG"/>
</dbReference>
<dbReference type="InterPro" id="IPR015887">
    <property type="entry name" value="DNA_glyclase_Znf_dom_DNA_BS"/>
</dbReference>
<dbReference type="PANTHER" id="PTHR22993">
    <property type="entry name" value="FORMAMIDOPYRIMIDINE-DNA GLYCOSYLASE"/>
    <property type="match status" value="1"/>
</dbReference>
<dbReference type="Pfam" id="PF06827">
    <property type="entry name" value="zf-FPG_IleRS"/>
    <property type="match status" value="1"/>
</dbReference>
<dbReference type="PROSITE" id="PS51066">
    <property type="entry name" value="ZF_FPG_2"/>
    <property type="match status" value="1"/>
</dbReference>
<accession>A0AAW5KEE7</accession>
<feature type="domain" description="FPG-type" evidence="6">
    <location>
        <begin position="110"/>
        <end position="144"/>
    </location>
</feature>
<dbReference type="PROSITE" id="PS01242">
    <property type="entry name" value="ZF_FPG_1"/>
    <property type="match status" value="1"/>
</dbReference>
<gene>
    <name evidence="7" type="ORF">NE646_08505</name>
</gene>
<reference evidence="7" key="1">
    <citation type="submission" date="2022-06" db="EMBL/GenBank/DDBJ databases">
        <title>Isolation of gut microbiota from human fecal samples.</title>
        <authorList>
            <person name="Pamer E.G."/>
            <person name="Barat B."/>
            <person name="Waligurski E."/>
            <person name="Medina S."/>
            <person name="Paddock L."/>
            <person name="Mostad J."/>
        </authorList>
    </citation>
    <scope>NUCLEOTIDE SEQUENCE</scope>
    <source>
        <strain evidence="7">DFI.7.96</strain>
    </source>
</reference>
<dbReference type="GO" id="GO:0006284">
    <property type="term" value="P:base-excision repair"/>
    <property type="evidence" value="ECO:0007669"/>
    <property type="project" value="InterPro"/>
</dbReference>